<evidence type="ECO:0000313" key="19">
    <source>
        <dbReference type="Proteomes" id="UP001331761"/>
    </source>
</evidence>
<dbReference type="Gene3D" id="1.10.287.110">
    <property type="entry name" value="DnaJ domain"/>
    <property type="match status" value="1"/>
</dbReference>
<dbReference type="SUPFAM" id="SSF53335">
    <property type="entry name" value="S-adenosyl-L-methionine-dependent methyltransferases"/>
    <property type="match status" value="1"/>
</dbReference>
<feature type="domain" description="Ribosomal RNA methyltransferase FtsJ" evidence="17">
    <location>
        <begin position="15"/>
        <end position="184"/>
    </location>
</feature>
<evidence type="ECO:0000256" key="10">
    <source>
        <dbReference type="ARBA" id="ARBA00022927"/>
    </source>
</evidence>
<keyword evidence="11" id="KW-0811">Translocation</keyword>
<evidence type="ECO:0000256" key="9">
    <source>
        <dbReference type="ARBA" id="ARBA00022792"/>
    </source>
</evidence>
<dbReference type="GO" id="GO:0005743">
    <property type="term" value="C:mitochondrial inner membrane"/>
    <property type="evidence" value="ECO:0007669"/>
    <property type="project" value="UniProtKB-SubCell"/>
</dbReference>
<keyword evidence="13" id="KW-0472">Membrane</keyword>
<comment type="function">
    <text evidence="15">Regulates ATP-dependent protein translocation into the mitochondrial matrix.</text>
</comment>
<dbReference type="InterPro" id="IPR029063">
    <property type="entry name" value="SAM-dependent_MTases_sf"/>
</dbReference>
<evidence type="ECO:0000256" key="7">
    <source>
        <dbReference type="ARBA" id="ARBA00022679"/>
    </source>
</evidence>
<comment type="similarity">
    <text evidence="3">Belongs to the class I-like SAM-binding methyltransferase superfamily. RNA methyltransferase RlmE family.</text>
</comment>
<evidence type="ECO:0000256" key="12">
    <source>
        <dbReference type="ARBA" id="ARBA00023128"/>
    </source>
</evidence>
<dbReference type="Proteomes" id="UP001331761">
    <property type="component" value="Unassembled WGS sequence"/>
</dbReference>
<evidence type="ECO:0000259" key="17">
    <source>
        <dbReference type="Pfam" id="PF01728"/>
    </source>
</evidence>
<protein>
    <recommendedName>
        <fullName evidence="16">Mitochondrial import inner membrane translocase subunit tim-16</fullName>
    </recommendedName>
    <alternativeName>
        <fullName evidence="14">rRNA methyltransferase 2, mitochondrial</fullName>
    </alternativeName>
</protein>
<evidence type="ECO:0000313" key="18">
    <source>
        <dbReference type="EMBL" id="KAK5966391.1"/>
    </source>
</evidence>
<evidence type="ECO:0000256" key="5">
    <source>
        <dbReference type="ARBA" id="ARBA00022552"/>
    </source>
</evidence>
<dbReference type="GO" id="GO:0015031">
    <property type="term" value="P:protein transport"/>
    <property type="evidence" value="ECO:0007669"/>
    <property type="project" value="UniProtKB-KW"/>
</dbReference>
<dbReference type="GO" id="GO:0008650">
    <property type="term" value="F:rRNA (uridine-2'-O-)-methyltransferase activity"/>
    <property type="evidence" value="ECO:0007669"/>
    <property type="project" value="TreeGrafter"/>
</dbReference>
<keyword evidence="6" id="KW-0489">Methyltransferase</keyword>
<evidence type="ECO:0000256" key="2">
    <source>
        <dbReference type="ARBA" id="ARBA00008817"/>
    </source>
</evidence>
<dbReference type="EMBL" id="WIXE01023533">
    <property type="protein sequence ID" value="KAK5966391.1"/>
    <property type="molecule type" value="Genomic_DNA"/>
</dbReference>
<dbReference type="Gene3D" id="3.40.50.150">
    <property type="entry name" value="Vaccinia Virus protein VP39"/>
    <property type="match status" value="1"/>
</dbReference>
<sequence>QMKDEFAVKAREHSYRARSAFKLIEMDDRFEILRPGITVLDVGCAPGSWSQVVVERCHLNAETSTGYLLGVDLQPVLPIPGADIMSCSDITSPTVQQIIAKKLNGRLVNVVLSDMAPNPCGDNATDHLRLVNLCRTVFHLFAPQESPSEGVRTDRPALFKLPSDGVFICKLWDGSYRQDFMTVILMPWRHAVKVAIAASEAVVKALSRAIKQELQPSETRDNANANARLGISLEESLQILNVKPPIDPKEVEQKYEHLFSINDKSKGGSFYLQSKVYRAKERIDEELRRQAEQSSSKEKQQIEDIFDRSNNKNVFSNGKCECVSCCLFMRGKGIDLLKEVLASAEVPSESDALPLTEKLSGILLRQENWSPEVCSERLATCILMVLTDAARENWSVDLLRERMDSDHPLSRAIAEVYEVCGSVLEDWLLGLEARLRSSRVYADVAHSTAPTMVPCASEIQYSSLQLPLAAPYWLWSSVFFVPIRYL</sequence>
<name>A0AAN8IBB2_TRICO</name>
<dbReference type="InterPro" id="IPR002877">
    <property type="entry name" value="RNA_MeTrfase_FtsJ_dom"/>
</dbReference>
<dbReference type="FunFam" id="1.10.287.110:FF:000006">
    <property type="entry name" value="Import inner membrane translocase subunit TIM16"/>
    <property type="match status" value="1"/>
</dbReference>
<keyword evidence="10" id="KW-0653">Protein transport</keyword>
<dbReference type="InterPro" id="IPR036869">
    <property type="entry name" value="J_dom_sf"/>
</dbReference>
<proteinExistence type="inferred from homology"/>
<keyword evidence="4" id="KW-0813">Transport</keyword>
<organism evidence="18 19">
    <name type="scientific">Trichostrongylus colubriformis</name>
    <name type="common">Black scour worm</name>
    <dbReference type="NCBI Taxonomy" id="6319"/>
    <lineage>
        <taxon>Eukaryota</taxon>
        <taxon>Metazoa</taxon>
        <taxon>Ecdysozoa</taxon>
        <taxon>Nematoda</taxon>
        <taxon>Chromadorea</taxon>
        <taxon>Rhabditida</taxon>
        <taxon>Rhabditina</taxon>
        <taxon>Rhabditomorpha</taxon>
        <taxon>Strongyloidea</taxon>
        <taxon>Trichostrongylidae</taxon>
        <taxon>Trichostrongylus</taxon>
    </lineage>
</organism>
<keyword evidence="19" id="KW-1185">Reference proteome</keyword>
<keyword evidence="8" id="KW-0949">S-adenosyl-L-methionine</keyword>
<evidence type="ECO:0000256" key="6">
    <source>
        <dbReference type="ARBA" id="ARBA00022603"/>
    </source>
</evidence>
<comment type="caution">
    <text evidence="18">The sequence shown here is derived from an EMBL/GenBank/DDBJ whole genome shotgun (WGS) entry which is preliminary data.</text>
</comment>
<dbReference type="PANTHER" id="PTHR10920:SF18">
    <property type="entry name" value="RRNA METHYLTRANSFERASE 2, MITOCHONDRIAL"/>
    <property type="match status" value="1"/>
</dbReference>
<evidence type="ECO:0000256" key="13">
    <source>
        <dbReference type="ARBA" id="ARBA00023136"/>
    </source>
</evidence>
<keyword evidence="7" id="KW-0808">Transferase</keyword>
<reference evidence="18 19" key="1">
    <citation type="submission" date="2019-10" db="EMBL/GenBank/DDBJ databases">
        <title>Assembly and Annotation for the nematode Trichostrongylus colubriformis.</title>
        <authorList>
            <person name="Martin J."/>
        </authorList>
    </citation>
    <scope>NUCLEOTIDE SEQUENCE [LARGE SCALE GENOMIC DNA]</scope>
    <source>
        <strain evidence="18">G859</strain>
        <tissue evidence="18">Whole worm</tissue>
    </source>
</reference>
<evidence type="ECO:0000256" key="3">
    <source>
        <dbReference type="ARBA" id="ARBA00009258"/>
    </source>
</evidence>
<evidence type="ECO:0000256" key="11">
    <source>
        <dbReference type="ARBA" id="ARBA00023010"/>
    </source>
</evidence>
<feature type="non-terminal residue" evidence="18">
    <location>
        <position position="1"/>
    </location>
</feature>
<dbReference type="PANTHER" id="PTHR10920">
    <property type="entry name" value="RIBOSOMAL RNA METHYLTRANSFERASE"/>
    <property type="match status" value="1"/>
</dbReference>
<accession>A0AAN8IBB2</accession>
<evidence type="ECO:0000256" key="4">
    <source>
        <dbReference type="ARBA" id="ARBA00022448"/>
    </source>
</evidence>
<dbReference type="AlphaFoldDB" id="A0AAN8IBB2"/>
<keyword evidence="5" id="KW-0698">rRNA processing</keyword>
<keyword evidence="12" id="KW-0496">Mitochondrion</keyword>
<dbReference type="InterPro" id="IPR050082">
    <property type="entry name" value="RNA_methyltr_RlmE"/>
</dbReference>
<evidence type="ECO:0000256" key="14">
    <source>
        <dbReference type="ARBA" id="ARBA00041184"/>
    </source>
</evidence>
<comment type="similarity">
    <text evidence="2">Belongs to the TIM16/PAM16 family.</text>
</comment>
<gene>
    <name evidence="18" type="ORF">GCK32_008305</name>
</gene>
<dbReference type="Pfam" id="PF03656">
    <property type="entry name" value="Pam16"/>
    <property type="match status" value="1"/>
</dbReference>
<evidence type="ECO:0000256" key="8">
    <source>
        <dbReference type="ARBA" id="ARBA00022691"/>
    </source>
</evidence>
<evidence type="ECO:0000256" key="15">
    <source>
        <dbReference type="ARBA" id="ARBA00059904"/>
    </source>
</evidence>
<keyword evidence="9" id="KW-0999">Mitochondrion inner membrane</keyword>
<dbReference type="Pfam" id="PF01728">
    <property type="entry name" value="FtsJ"/>
    <property type="match status" value="1"/>
</dbReference>
<comment type="subcellular location">
    <subcellularLocation>
        <location evidence="1">Mitochondrion inner membrane</location>
        <topology evidence="1">Peripheral membrane protein</topology>
        <orientation evidence="1">Matrix side</orientation>
    </subcellularLocation>
</comment>
<evidence type="ECO:0000256" key="1">
    <source>
        <dbReference type="ARBA" id="ARBA00004443"/>
    </source>
</evidence>
<evidence type="ECO:0000256" key="16">
    <source>
        <dbReference type="ARBA" id="ARBA00071356"/>
    </source>
</evidence>